<evidence type="ECO:0000256" key="1">
    <source>
        <dbReference type="ARBA" id="ARBA00022576"/>
    </source>
</evidence>
<keyword evidence="2" id="KW-0677">Repeat</keyword>
<dbReference type="EMBL" id="WQMS01000016">
    <property type="protein sequence ID" value="MVO78927.1"/>
    <property type="molecule type" value="Genomic_DNA"/>
</dbReference>
<evidence type="ECO:0000313" key="4">
    <source>
        <dbReference type="EMBL" id="MVO78927.1"/>
    </source>
</evidence>
<dbReference type="CDD" id="cd05009">
    <property type="entry name" value="SIS_GlmS_GlmD_2"/>
    <property type="match status" value="1"/>
</dbReference>
<dbReference type="InterPro" id="IPR001347">
    <property type="entry name" value="SIS_dom"/>
</dbReference>
<dbReference type="PROSITE" id="PS51464">
    <property type="entry name" value="SIS"/>
    <property type="match status" value="2"/>
</dbReference>
<organism evidence="4 5">
    <name type="scientific">Sphingomonas horti</name>
    <dbReference type="NCBI Taxonomy" id="2682842"/>
    <lineage>
        <taxon>Bacteria</taxon>
        <taxon>Pseudomonadati</taxon>
        <taxon>Pseudomonadota</taxon>
        <taxon>Alphaproteobacteria</taxon>
        <taxon>Sphingomonadales</taxon>
        <taxon>Sphingomonadaceae</taxon>
        <taxon>Sphingomonas</taxon>
    </lineage>
</organism>
<dbReference type="Pfam" id="PF01380">
    <property type="entry name" value="SIS"/>
    <property type="match status" value="2"/>
</dbReference>
<dbReference type="CDD" id="cd05008">
    <property type="entry name" value="SIS_GlmS_GlmD_1"/>
    <property type="match status" value="1"/>
</dbReference>
<feature type="domain" description="SIS" evidence="3">
    <location>
        <begin position="187"/>
        <end position="322"/>
    </location>
</feature>
<dbReference type="AlphaFoldDB" id="A0A6I4J3M9"/>
<keyword evidence="1" id="KW-0032">Aminotransferase</keyword>
<dbReference type="GO" id="GO:1901135">
    <property type="term" value="P:carbohydrate derivative metabolic process"/>
    <property type="evidence" value="ECO:0007669"/>
    <property type="project" value="InterPro"/>
</dbReference>
<dbReference type="InterPro" id="IPR046348">
    <property type="entry name" value="SIS_dom_sf"/>
</dbReference>
<dbReference type="PANTHER" id="PTHR10937:SF8">
    <property type="entry name" value="AMINOTRANSFERASE-RELATED"/>
    <property type="match status" value="1"/>
</dbReference>
<dbReference type="InterPro" id="IPR035490">
    <property type="entry name" value="GlmS/FrlB_SIS"/>
</dbReference>
<evidence type="ECO:0000256" key="2">
    <source>
        <dbReference type="ARBA" id="ARBA00022737"/>
    </source>
</evidence>
<keyword evidence="1" id="KW-0808">Transferase</keyword>
<dbReference type="InterPro" id="IPR035466">
    <property type="entry name" value="GlmS/AgaS_SIS"/>
</dbReference>
<reference evidence="4 5" key="1">
    <citation type="submission" date="2019-12" db="EMBL/GenBank/DDBJ databases">
        <authorList>
            <person name="Huq M.A."/>
        </authorList>
    </citation>
    <scope>NUCLEOTIDE SEQUENCE [LARGE SCALE GENOMIC DNA]</scope>
    <source>
        <strain evidence="4 5">MAH-20</strain>
    </source>
</reference>
<proteinExistence type="predicted"/>
<dbReference type="GO" id="GO:0097367">
    <property type="term" value="F:carbohydrate derivative binding"/>
    <property type="evidence" value="ECO:0007669"/>
    <property type="project" value="InterPro"/>
</dbReference>
<dbReference type="PANTHER" id="PTHR10937">
    <property type="entry name" value="GLUCOSAMINE--FRUCTOSE-6-PHOSPHATE AMINOTRANSFERASE, ISOMERIZING"/>
    <property type="match status" value="1"/>
</dbReference>
<evidence type="ECO:0000259" key="3">
    <source>
        <dbReference type="PROSITE" id="PS51464"/>
    </source>
</evidence>
<evidence type="ECO:0000313" key="5">
    <source>
        <dbReference type="Proteomes" id="UP000441389"/>
    </source>
</evidence>
<gene>
    <name evidence="4" type="ORF">GON01_13410</name>
</gene>
<dbReference type="Gene3D" id="3.40.50.10490">
    <property type="entry name" value="Glucose-6-phosphate isomerase like protein, domain 1"/>
    <property type="match status" value="2"/>
</dbReference>
<dbReference type="SUPFAM" id="SSF53697">
    <property type="entry name" value="SIS domain"/>
    <property type="match status" value="1"/>
</dbReference>
<keyword evidence="5" id="KW-1185">Reference proteome</keyword>
<dbReference type="Proteomes" id="UP000441389">
    <property type="component" value="Unassembled WGS sequence"/>
</dbReference>
<sequence length="332" mass="34168">MFTEAAEAPAAVERMLAGNAEIFAALGRRLREAPPELVLTCARGSSDHAATFAKYLIETRTGTPVASAAPSTASVYGVAPRLRRTLCLAVSQSGASPDLLATVDAAVRAGASVAALVNVADSPLGERADWLLPLHAGPERSVAATKSFIASLAALLQIVSAWTQDASDLGELPALLAQSWECDWSPLVEGLRDARGLYVLGRGLGLGAAQEAALKLKETSGLHAEAFSTAEVRHGPMALVGPDFPLLVFRQPDETAVGVETLAADAAARGTPVFVAGGAVPGAIALPTPDASAAATPLLQVQSFYRAAAQLAVARGFDPDRPPHLSKVTETV</sequence>
<dbReference type="GO" id="GO:0008483">
    <property type="term" value="F:transaminase activity"/>
    <property type="evidence" value="ECO:0007669"/>
    <property type="project" value="UniProtKB-KW"/>
</dbReference>
<feature type="domain" description="SIS" evidence="3">
    <location>
        <begin position="26"/>
        <end position="169"/>
    </location>
</feature>
<comment type="caution">
    <text evidence="4">The sequence shown here is derived from an EMBL/GenBank/DDBJ whole genome shotgun (WGS) entry which is preliminary data.</text>
</comment>
<accession>A0A6I4J3M9</accession>
<protein>
    <submittedName>
        <fullName evidence="4">SIS domain-containing protein</fullName>
    </submittedName>
</protein>
<name>A0A6I4J3M9_9SPHN</name>